<reference evidence="1" key="2">
    <citation type="journal article" date="2020" name="Nat. Commun.">
        <title>Large-scale genome sequencing of mycorrhizal fungi provides insights into the early evolution of symbiotic traits.</title>
        <authorList>
            <person name="Miyauchi S."/>
            <person name="Kiss E."/>
            <person name="Kuo A."/>
            <person name="Drula E."/>
            <person name="Kohler A."/>
            <person name="Sanchez-Garcia M."/>
            <person name="Morin E."/>
            <person name="Andreopoulos B."/>
            <person name="Barry K.W."/>
            <person name="Bonito G."/>
            <person name="Buee M."/>
            <person name="Carver A."/>
            <person name="Chen C."/>
            <person name="Cichocki N."/>
            <person name="Clum A."/>
            <person name="Culley D."/>
            <person name="Crous P.W."/>
            <person name="Fauchery L."/>
            <person name="Girlanda M."/>
            <person name="Hayes R.D."/>
            <person name="Keri Z."/>
            <person name="LaButti K."/>
            <person name="Lipzen A."/>
            <person name="Lombard V."/>
            <person name="Magnuson J."/>
            <person name="Maillard F."/>
            <person name="Murat C."/>
            <person name="Nolan M."/>
            <person name="Ohm R.A."/>
            <person name="Pangilinan J."/>
            <person name="Pereira M.F."/>
            <person name="Perotto S."/>
            <person name="Peter M."/>
            <person name="Pfister S."/>
            <person name="Riley R."/>
            <person name="Sitrit Y."/>
            <person name="Stielow J.B."/>
            <person name="Szollosi G."/>
            <person name="Zifcakova L."/>
            <person name="Stursova M."/>
            <person name="Spatafora J.W."/>
            <person name="Tedersoo L."/>
            <person name="Vaario L.M."/>
            <person name="Yamada A."/>
            <person name="Yan M."/>
            <person name="Wang P."/>
            <person name="Xu J."/>
            <person name="Bruns T."/>
            <person name="Baldrian P."/>
            <person name="Vilgalys R."/>
            <person name="Dunand C."/>
            <person name="Henrissat B."/>
            <person name="Grigoriev I.V."/>
            <person name="Hibbett D."/>
            <person name="Nagy L.G."/>
            <person name="Martin F.M."/>
        </authorList>
    </citation>
    <scope>NUCLEOTIDE SEQUENCE</scope>
    <source>
        <strain evidence="1">P2</strain>
    </source>
</reference>
<dbReference type="Proteomes" id="UP000886501">
    <property type="component" value="Unassembled WGS sequence"/>
</dbReference>
<proteinExistence type="predicted"/>
<reference evidence="1" key="1">
    <citation type="submission" date="2019-10" db="EMBL/GenBank/DDBJ databases">
        <authorList>
            <consortium name="DOE Joint Genome Institute"/>
            <person name="Kuo A."/>
            <person name="Miyauchi S."/>
            <person name="Kiss E."/>
            <person name="Drula E."/>
            <person name="Kohler A."/>
            <person name="Sanchez-Garcia M."/>
            <person name="Andreopoulos B."/>
            <person name="Barry K.W."/>
            <person name="Bonito G."/>
            <person name="Buee M."/>
            <person name="Carver A."/>
            <person name="Chen C."/>
            <person name="Cichocki N."/>
            <person name="Clum A."/>
            <person name="Culley D."/>
            <person name="Crous P.W."/>
            <person name="Fauchery L."/>
            <person name="Girlanda M."/>
            <person name="Hayes R."/>
            <person name="Keri Z."/>
            <person name="Labutti K."/>
            <person name="Lipzen A."/>
            <person name="Lombard V."/>
            <person name="Magnuson J."/>
            <person name="Maillard F."/>
            <person name="Morin E."/>
            <person name="Murat C."/>
            <person name="Nolan M."/>
            <person name="Ohm R."/>
            <person name="Pangilinan J."/>
            <person name="Pereira M."/>
            <person name="Perotto S."/>
            <person name="Peter M."/>
            <person name="Riley R."/>
            <person name="Sitrit Y."/>
            <person name="Stielow B."/>
            <person name="Szollosi G."/>
            <person name="Zifcakova L."/>
            <person name="Stursova M."/>
            <person name="Spatafora J.W."/>
            <person name="Tedersoo L."/>
            <person name="Vaario L.-M."/>
            <person name="Yamada A."/>
            <person name="Yan M."/>
            <person name="Wang P."/>
            <person name="Xu J."/>
            <person name="Bruns T."/>
            <person name="Baldrian P."/>
            <person name="Vilgalys R."/>
            <person name="Henrissat B."/>
            <person name="Grigoriev I.V."/>
            <person name="Hibbett D."/>
            <person name="Nagy L.G."/>
            <person name="Martin F.M."/>
        </authorList>
    </citation>
    <scope>NUCLEOTIDE SEQUENCE</scope>
    <source>
        <strain evidence="1">P2</strain>
    </source>
</reference>
<name>A0ACB6ZBT8_THEGA</name>
<comment type="caution">
    <text evidence="1">The sequence shown here is derived from an EMBL/GenBank/DDBJ whole genome shotgun (WGS) entry which is preliminary data.</text>
</comment>
<evidence type="ECO:0000313" key="2">
    <source>
        <dbReference type="Proteomes" id="UP000886501"/>
    </source>
</evidence>
<gene>
    <name evidence="1" type="ORF">BDM02DRAFT_3130017</name>
</gene>
<accession>A0ACB6ZBT8</accession>
<organism evidence="1 2">
    <name type="scientific">Thelephora ganbajun</name>
    <name type="common">Ganba fungus</name>
    <dbReference type="NCBI Taxonomy" id="370292"/>
    <lineage>
        <taxon>Eukaryota</taxon>
        <taxon>Fungi</taxon>
        <taxon>Dikarya</taxon>
        <taxon>Basidiomycota</taxon>
        <taxon>Agaricomycotina</taxon>
        <taxon>Agaricomycetes</taxon>
        <taxon>Thelephorales</taxon>
        <taxon>Thelephoraceae</taxon>
        <taxon>Thelephora</taxon>
    </lineage>
</organism>
<dbReference type="EMBL" id="MU118043">
    <property type="protein sequence ID" value="KAF9646994.1"/>
    <property type="molecule type" value="Genomic_DNA"/>
</dbReference>
<keyword evidence="2" id="KW-1185">Reference proteome</keyword>
<sequence length="232" mass="26846">MDSLSKRFSYRPKRNPGRSTSSRRNRRERFSPEHLPIVPVPREELPDEMKSVLESLILSQRPSLADTRLARSDVQHASTNSRSQSQGSSTQGYERYDYDGRNDYGIHGPNSKWPLNFTFKGKKFPSRTYHTHKVVPRSRPNAREQLGKRKWHPSRRHGRVIQQEDYDTYAARELGQTTQFLNSESLLDLSIRGGRAAKGIFERAVGGSRSWRWPWSGKNQLEKVTGKMFCRG</sequence>
<evidence type="ECO:0000313" key="1">
    <source>
        <dbReference type="EMBL" id="KAF9646994.1"/>
    </source>
</evidence>
<protein>
    <submittedName>
        <fullName evidence="1">Uncharacterized protein</fullName>
    </submittedName>
</protein>